<comment type="pathway">
    <text evidence="2">Cofactor biosynthesis; tetrahydrofolate biosynthesis; 7,8-dihydrofolate from 2-amino-4-hydroxy-6-hydroxymethyl-7,8-dihydropteridine diphosphate and 4-aminobenzoate: step 2/2.</text>
</comment>
<feature type="domain" description="Mur ligase C-terminal" evidence="18">
    <location>
        <begin position="396"/>
        <end position="506"/>
    </location>
</feature>
<dbReference type="Gene3D" id="3.90.190.20">
    <property type="entry name" value="Mur ligase, C-terminal domain"/>
    <property type="match status" value="1"/>
</dbReference>
<evidence type="ECO:0000256" key="15">
    <source>
        <dbReference type="ARBA" id="ARBA00030592"/>
    </source>
</evidence>
<dbReference type="AlphaFoldDB" id="A0AAU7V704"/>
<dbReference type="GO" id="GO:0005737">
    <property type="term" value="C:cytoplasm"/>
    <property type="evidence" value="ECO:0007669"/>
    <property type="project" value="TreeGrafter"/>
</dbReference>
<comment type="catalytic activity">
    <reaction evidence="17">
        <text>7,8-dihydropteroate + L-glutamate + ATP = 7,8-dihydrofolate + ADP + phosphate + H(+)</text>
        <dbReference type="Rhea" id="RHEA:23584"/>
        <dbReference type="ChEBI" id="CHEBI:15378"/>
        <dbReference type="ChEBI" id="CHEBI:17839"/>
        <dbReference type="ChEBI" id="CHEBI:29985"/>
        <dbReference type="ChEBI" id="CHEBI:30616"/>
        <dbReference type="ChEBI" id="CHEBI:43474"/>
        <dbReference type="ChEBI" id="CHEBI:57451"/>
        <dbReference type="ChEBI" id="CHEBI:456216"/>
        <dbReference type="EC" id="6.3.2.12"/>
    </reaction>
</comment>
<dbReference type="EC" id="6.3.2.12" evidence="6"/>
<proteinExistence type="inferred from homology"/>
<dbReference type="FunFam" id="3.40.1190.10:FF:000004">
    <property type="entry name" value="Dihydrofolate synthase/folylpolyglutamate synthase"/>
    <property type="match status" value="1"/>
</dbReference>
<dbReference type="GO" id="GO:0046872">
    <property type="term" value="F:metal ion binding"/>
    <property type="evidence" value="ECO:0007669"/>
    <property type="project" value="UniProtKB-KW"/>
</dbReference>
<dbReference type="GO" id="GO:0005524">
    <property type="term" value="F:ATP binding"/>
    <property type="evidence" value="ECO:0007669"/>
    <property type="project" value="UniProtKB-KW"/>
</dbReference>
<accession>A0AAU7V704</accession>
<dbReference type="Pfam" id="PF02875">
    <property type="entry name" value="Mur_ligase_C"/>
    <property type="match status" value="1"/>
</dbReference>
<protein>
    <recommendedName>
        <fullName evidence="8">Dihydrofolate synthase/folylpolyglutamate synthase</fullName>
        <ecNumber evidence="6">6.3.2.12</ecNumber>
        <ecNumber evidence="7">6.3.2.17</ecNumber>
    </recommendedName>
    <alternativeName>
        <fullName evidence="15">Tetrahydrofolylpolyglutamate synthase</fullName>
    </alternativeName>
</protein>
<dbReference type="PANTHER" id="PTHR11136:SF0">
    <property type="entry name" value="DIHYDROFOLATE SYNTHETASE-RELATED"/>
    <property type="match status" value="1"/>
</dbReference>
<keyword evidence="12" id="KW-0067">ATP-binding</keyword>
<dbReference type="Pfam" id="PF08245">
    <property type="entry name" value="Mur_ligase_M"/>
    <property type="match status" value="1"/>
</dbReference>
<dbReference type="RefSeq" id="WP_350257647.1">
    <property type="nucleotide sequence ID" value="NZ_CP138335.1"/>
</dbReference>
<evidence type="ECO:0000256" key="16">
    <source>
        <dbReference type="ARBA" id="ARBA00047493"/>
    </source>
</evidence>
<dbReference type="KEGG" id="sapp:SAC06_07265"/>
<comment type="pathway">
    <text evidence="3">Cofactor biosynthesis; tetrahydrofolylpolyglutamate biosynthesis.</text>
</comment>
<comment type="cofactor">
    <cofactor evidence="1">
        <name>Mg(2+)</name>
        <dbReference type="ChEBI" id="CHEBI:18420"/>
    </cofactor>
</comment>
<dbReference type="GO" id="GO:0046656">
    <property type="term" value="P:folic acid biosynthetic process"/>
    <property type="evidence" value="ECO:0007669"/>
    <property type="project" value="UniProtKB-KW"/>
</dbReference>
<dbReference type="SUPFAM" id="SSF53623">
    <property type="entry name" value="MurD-like peptide ligases, catalytic domain"/>
    <property type="match status" value="1"/>
</dbReference>
<evidence type="ECO:0000256" key="8">
    <source>
        <dbReference type="ARBA" id="ARBA00019357"/>
    </source>
</evidence>
<dbReference type="InterPro" id="IPR036565">
    <property type="entry name" value="Mur-like_cat_sf"/>
</dbReference>
<comment type="similarity">
    <text evidence="4">Belongs to the folylpolyglutamate synthase family.</text>
</comment>
<name>A0AAU7V704_9ACTO</name>
<keyword evidence="13" id="KW-0460">Magnesium</keyword>
<dbReference type="GO" id="GO:0004326">
    <property type="term" value="F:tetrahydrofolylpolyglutamate synthase activity"/>
    <property type="evidence" value="ECO:0007669"/>
    <property type="project" value="UniProtKB-EC"/>
</dbReference>
<dbReference type="PANTHER" id="PTHR11136">
    <property type="entry name" value="FOLYLPOLYGLUTAMATE SYNTHASE-RELATED"/>
    <property type="match status" value="1"/>
</dbReference>
<comment type="catalytic activity">
    <reaction evidence="16">
        <text>(6S)-5,6,7,8-tetrahydrofolyl-(gamma-L-Glu)(n) + L-glutamate + ATP = (6S)-5,6,7,8-tetrahydrofolyl-(gamma-L-Glu)(n+1) + ADP + phosphate + H(+)</text>
        <dbReference type="Rhea" id="RHEA:10580"/>
        <dbReference type="Rhea" id="RHEA-COMP:14738"/>
        <dbReference type="Rhea" id="RHEA-COMP:14740"/>
        <dbReference type="ChEBI" id="CHEBI:15378"/>
        <dbReference type="ChEBI" id="CHEBI:29985"/>
        <dbReference type="ChEBI" id="CHEBI:30616"/>
        <dbReference type="ChEBI" id="CHEBI:43474"/>
        <dbReference type="ChEBI" id="CHEBI:141005"/>
        <dbReference type="ChEBI" id="CHEBI:456216"/>
        <dbReference type="EC" id="6.3.2.17"/>
    </reaction>
</comment>
<dbReference type="InterPro" id="IPR018109">
    <property type="entry name" value="Folylpolyglutamate_synth_CS"/>
</dbReference>
<comment type="subunit">
    <text evidence="5">Monomer.</text>
</comment>
<dbReference type="SUPFAM" id="SSF53244">
    <property type="entry name" value="MurD-like peptide ligases, peptide-binding domain"/>
    <property type="match status" value="1"/>
</dbReference>
<evidence type="ECO:0000256" key="1">
    <source>
        <dbReference type="ARBA" id="ARBA00001946"/>
    </source>
</evidence>
<keyword evidence="10" id="KW-0479">Metal-binding</keyword>
<gene>
    <name evidence="20" type="ORF">SAC06_07265</name>
</gene>
<dbReference type="NCBIfam" id="TIGR01499">
    <property type="entry name" value="folC"/>
    <property type="match status" value="1"/>
</dbReference>
<feature type="domain" description="Mur ligase central" evidence="19">
    <location>
        <begin position="234"/>
        <end position="370"/>
    </location>
</feature>
<dbReference type="GO" id="GO:0008841">
    <property type="term" value="F:dihydrofolate synthase activity"/>
    <property type="evidence" value="ECO:0007669"/>
    <property type="project" value="UniProtKB-EC"/>
</dbReference>
<evidence type="ECO:0000256" key="12">
    <source>
        <dbReference type="ARBA" id="ARBA00022840"/>
    </source>
</evidence>
<dbReference type="EC" id="6.3.2.17" evidence="7"/>
<evidence type="ECO:0000256" key="4">
    <source>
        <dbReference type="ARBA" id="ARBA00008276"/>
    </source>
</evidence>
<evidence type="ECO:0000256" key="14">
    <source>
        <dbReference type="ARBA" id="ARBA00022909"/>
    </source>
</evidence>
<dbReference type="EMBL" id="CP138335">
    <property type="protein sequence ID" value="XBW07441.1"/>
    <property type="molecule type" value="Genomic_DNA"/>
</dbReference>
<evidence type="ECO:0000256" key="2">
    <source>
        <dbReference type="ARBA" id="ARBA00004799"/>
    </source>
</evidence>
<evidence type="ECO:0000259" key="19">
    <source>
        <dbReference type="Pfam" id="PF08245"/>
    </source>
</evidence>
<evidence type="ECO:0000256" key="5">
    <source>
        <dbReference type="ARBA" id="ARBA00011245"/>
    </source>
</evidence>
<keyword evidence="9 20" id="KW-0436">Ligase</keyword>
<evidence type="ECO:0000256" key="17">
    <source>
        <dbReference type="ARBA" id="ARBA00049161"/>
    </source>
</evidence>
<evidence type="ECO:0000256" key="3">
    <source>
        <dbReference type="ARBA" id="ARBA00005150"/>
    </source>
</evidence>
<evidence type="ECO:0000259" key="18">
    <source>
        <dbReference type="Pfam" id="PF02875"/>
    </source>
</evidence>
<dbReference type="PROSITE" id="PS01012">
    <property type="entry name" value="FOLYLPOLYGLU_SYNT_2"/>
    <property type="match status" value="1"/>
</dbReference>
<evidence type="ECO:0000256" key="11">
    <source>
        <dbReference type="ARBA" id="ARBA00022741"/>
    </source>
</evidence>
<dbReference type="InterPro" id="IPR004101">
    <property type="entry name" value="Mur_ligase_C"/>
</dbReference>
<evidence type="ECO:0000256" key="7">
    <source>
        <dbReference type="ARBA" id="ARBA00013025"/>
    </source>
</evidence>
<evidence type="ECO:0000313" key="20">
    <source>
        <dbReference type="EMBL" id="XBW07441.1"/>
    </source>
</evidence>
<reference evidence="20" key="1">
    <citation type="submission" date="2023-11" db="EMBL/GenBank/DDBJ databases">
        <title>Scrofimicrobium hongkongense sp. nov., isolated from a patient with peritonitis.</title>
        <authorList>
            <person name="Lao H.Y."/>
            <person name="Wong A.Y.P."/>
            <person name="Ng T.L."/>
            <person name="Wong R.Y.L."/>
            <person name="Yau M.C.Y."/>
            <person name="Lam J.Y.W."/>
            <person name="Siu G.K.H."/>
        </authorList>
    </citation>
    <scope>NUCLEOTIDE SEQUENCE</scope>
    <source>
        <strain evidence="20">R131</strain>
    </source>
</reference>
<dbReference type="Gene3D" id="3.40.1190.10">
    <property type="entry name" value="Mur-like, catalytic domain"/>
    <property type="match status" value="1"/>
</dbReference>
<keyword evidence="11" id="KW-0547">Nucleotide-binding</keyword>
<evidence type="ECO:0000256" key="9">
    <source>
        <dbReference type="ARBA" id="ARBA00022598"/>
    </source>
</evidence>
<dbReference type="InterPro" id="IPR001645">
    <property type="entry name" value="Folylpolyglutamate_synth"/>
</dbReference>
<dbReference type="InterPro" id="IPR036615">
    <property type="entry name" value="Mur_ligase_C_dom_sf"/>
</dbReference>
<keyword evidence="14" id="KW-0289">Folate biosynthesis</keyword>
<evidence type="ECO:0000256" key="13">
    <source>
        <dbReference type="ARBA" id="ARBA00022842"/>
    </source>
</evidence>
<dbReference type="InterPro" id="IPR013221">
    <property type="entry name" value="Mur_ligase_cen"/>
</dbReference>
<evidence type="ECO:0000256" key="6">
    <source>
        <dbReference type="ARBA" id="ARBA00013023"/>
    </source>
</evidence>
<evidence type="ECO:0000256" key="10">
    <source>
        <dbReference type="ARBA" id="ARBA00022723"/>
    </source>
</evidence>
<organism evidence="20">
    <name type="scientific">Scrofimicrobium appendicitidis</name>
    <dbReference type="NCBI Taxonomy" id="3079930"/>
    <lineage>
        <taxon>Bacteria</taxon>
        <taxon>Bacillati</taxon>
        <taxon>Actinomycetota</taxon>
        <taxon>Actinomycetes</taxon>
        <taxon>Actinomycetales</taxon>
        <taxon>Actinomycetaceae</taxon>
        <taxon>Scrofimicrobium</taxon>
    </lineage>
</organism>
<sequence>MSDNDDFPGIDPELVPYLIAAAEDDEAEDSAEPEAEESERLTALRNLVETSLLAGPDPDLIAELMGEIRAEDDDLFAEEESDGTALNPADAAAERAQVRALASELFARAPEHDFAPTLDRIEQLMDLLGAPQNAYPSIHVAGTNGKTSTSRMIDALLGTFDLRVGRFTSPHLRDVRERITVEGEPLSPAQFLAAWEDIAPYVAMVDEASTKAGGPRLSFFEVLTAMAFAAWADYPVDAAVVECGMGGTWDATNVIDSGIGVITAISLDHQQWLGDTIEQIAAEKAGIIKDKMTIVCQRQEPEALRIIEQRCRETDSVLRLEGRDWEVVARQSEGNGQILSLRTPTAVYADLYLPLHGEHQARNAGAALVAVEALMGTEPLRSDLVDTGLQAVRSPGRLEVLRGSPTVVVDSAHNPGGAQALRGALEEVFDFGFAVGVYSAMRDKQVELVLAELEPVLDELVITQLGGPRAMPIEELEQIASDVFGPDRVHVRDELAEAIDRAAELVDLAKNPSEDKGIVIFGSVVLAGDATNLLAPDRRLG</sequence>